<reference evidence="4" key="1">
    <citation type="journal article" date="2019" name="Int. J. Syst. Evol. Microbiol.">
        <title>The Global Catalogue of Microorganisms (GCM) 10K type strain sequencing project: providing services to taxonomists for standard genome sequencing and annotation.</title>
        <authorList>
            <consortium name="The Broad Institute Genomics Platform"/>
            <consortium name="The Broad Institute Genome Sequencing Center for Infectious Disease"/>
            <person name="Wu L."/>
            <person name="Ma J."/>
        </authorList>
    </citation>
    <scope>NUCLEOTIDE SEQUENCE [LARGE SCALE GENOMIC DNA]</scope>
    <source>
        <strain evidence="4">KCTC 52438</strain>
    </source>
</reference>
<dbReference type="SUPFAM" id="SSF51120">
    <property type="entry name" value="beta-Roll"/>
    <property type="match status" value="1"/>
</dbReference>
<dbReference type="Pfam" id="PF17803">
    <property type="entry name" value="Cadherin_4"/>
    <property type="match status" value="1"/>
</dbReference>
<comment type="caution">
    <text evidence="3">The sequence shown here is derived from an EMBL/GenBank/DDBJ whole genome shotgun (WGS) entry which is preliminary data.</text>
</comment>
<protein>
    <submittedName>
        <fullName evidence="3">VCBS domain-containing protein</fullName>
    </submittedName>
</protein>
<feature type="domain" description="PA14" evidence="2">
    <location>
        <begin position="698"/>
        <end position="897"/>
    </location>
</feature>
<dbReference type="InterPro" id="IPR001343">
    <property type="entry name" value="Hemolysn_Ca-bd"/>
</dbReference>
<gene>
    <name evidence="3" type="ORF">ACFOEK_07585</name>
</gene>
<sequence>TKSQTITITGANDDANIVVTATDTAVTEDDASNATATGTVTITDSDVGEGSLVSSLALYGNVSVDLLGNWTYTLNNTNPLVQALADGETLTDTIRFISDDGTVATQEIIITGVNDEATIVVVATDASVMEDDATNTTASGTVVITDIDNGEGTLVSSTATYGTVSVDASGNWTYTLNNGSTTVQALGDGQVLNDIITFTSDDGSTQTQQITITGTNDDPKISLGLLGDVEENSAVEGQSIAKYSASDVEGDVVVTFKDGTNSAGYYQLVGATVVLTAVGAAFVNAGNELPDIQLTVTDESGASVDSITVTPVVNLVNDAPVVSSADLGSIAEDGSLLITQADLLSATEDEEGGLTVSNLQVTSGSGVLTDNGNGTWTFEPNDHWSGSVEFSFDVIDGAHSIAGDATLSVTAQADTPNLSGPTKIVELVDLSGNNGNDQDGVVDITNGTITLNSEGDDSETSPSEIENGLGLSAGTLDALADTTSSTKAYDGSYYQKTFYAQAGDTLTFDWDFIDPEGANNQNTSVYNDYAIVVINGVPVVLEEANDNEQGVATYTYTVTETGPLTLGFAVVNVGDWRYDSQLVISDLELSGATIPTESIDVAVNVASSLIDLDGSESMTVTLSGFPEGTLFSQGELINGEWVIDLGTDSLEGLIMTLPVPASNFDLQVTAMSTDSNGTTAESDLTIPVTLIDTSGSETAQVGLQGSYYGFNNWPGGVGREVDSISEAKTIINGRSPSATFTATSLDYVAGTGDLAKNDHLQTFLGEDADSLSKDPGSRDQAVLHMEGKIFLTEGTYAFQVTADDGYQILVDGVSVAEYDGNQGATTRNPDNYSNGHVYFDIDTAGAHDIEIIYWDQGGAYQFRAEITDDNGQSWNTLDGSYLRSSETNADQLIGDDSANELIGLLVDDNIFGQDGNDTIIGNAGDDYLSGGAGSDTFVWKSGDDGTVSDVAMDTIKDFQTGNGGDVLDLSDLLIDEQANDLTNYLSFESDGVNTVVSVKADGANVTQKITLEGVNLTGPDADIINQLINDGNLDVDQ</sequence>
<feature type="non-terminal residue" evidence="3">
    <location>
        <position position="1"/>
    </location>
</feature>
<dbReference type="PROSITE" id="PS51820">
    <property type="entry name" value="PA14"/>
    <property type="match status" value="1"/>
</dbReference>
<keyword evidence="1" id="KW-0106">Calcium</keyword>
<evidence type="ECO:0000313" key="3">
    <source>
        <dbReference type="EMBL" id="MFC3150884.1"/>
    </source>
</evidence>
<dbReference type="InterPro" id="IPR041690">
    <property type="entry name" value="Cadherin_5"/>
</dbReference>
<dbReference type="InterPro" id="IPR037524">
    <property type="entry name" value="PA14/GLEYA"/>
</dbReference>
<dbReference type="Pfam" id="PF00353">
    <property type="entry name" value="HemolysinCabind"/>
    <property type="match status" value="1"/>
</dbReference>
<evidence type="ECO:0000313" key="4">
    <source>
        <dbReference type="Proteomes" id="UP001595476"/>
    </source>
</evidence>
<dbReference type="InterPro" id="IPR018511">
    <property type="entry name" value="Hemolysin-typ_Ca-bd_CS"/>
</dbReference>
<proteinExistence type="predicted"/>
<dbReference type="Pfam" id="PF17892">
    <property type="entry name" value="Cadherin_5"/>
    <property type="match status" value="1"/>
</dbReference>
<dbReference type="EMBL" id="JBHRSZ010000004">
    <property type="protein sequence ID" value="MFC3150884.1"/>
    <property type="molecule type" value="Genomic_DNA"/>
</dbReference>
<dbReference type="Gene3D" id="2.150.10.10">
    <property type="entry name" value="Serralysin-like metalloprotease, C-terminal"/>
    <property type="match status" value="1"/>
</dbReference>
<name>A0ABV7HAE7_9GAMM</name>
<dbReference type="InterPro" id="IPR013783">
    <property type="entry name" value="Ig-like_fold"/>
</dbReference>
<dbReference type="PROSITE" id="PS00330">
    <property type="entry name" value="HEMOLYSIN_CALCIUM"/>
    <property type="match status" value="1"/>
</dbReference>
<dbReference type="RefSeq" id="WP_386718622.1">
    <property type="nucleotide sequence ID" value="NZ_JBHRSZ010000004.1"/>
</dbReference>
<evidence type="ECO:0000256" key="1">
    <source>
        <dbReference type="ARBA" id="ARBA00022837"/>
    </source>
</evidence>
<dbReference type="InterPro" id="IPR010221">
    <property type="entry name" value="VCBS_dom"/>
</dbReference>
<dbReference type="InterPro" id="IPR011049">
    <property type="entry name" value="Serralysin-like_metalloprot_C"/>
</dbReference>
<dbReference type="InterPro" id="IPR040853">
    <property type="entry name" value="RapA2_cadherin-like"/>
</dbReference>
<organism evidence="3 4">
    <name type="scientific">Litoribrevibacter euphylliae</name>
    <dbReference type="NCBI Taxonomy" id="1834034"/>
    <lineage>
        <taxon>Bacteria</taxon>
        <taxon>Pseudomonadati</taxon>
        <taxon>Pseudomonadota</taxon>
        <taxon>Gammaproteobacteria</taxon>
        <taxon>Oceanospirillales</taxon>
        <taxon>Oceanospirillaceae</taxon>
        <taxon>Litoribrevibacter</taxon>
    </lineage>
</organism>
<keyword evidence="4" id="KW-1185">Reference proteome</keyword>
<dbReference type="NCBIfam" id="TIGR03661">
    <property type="entry name" value="T1SS_VCA0849"/>
    <property type="match status" value="1"/>
</dbReference>
<evidence type="ECO:0000259" key="2">
    <source>
        <dbReference type="PROSITE" id="PS51820"/>
    </source>
</evidence>
<dbReference type="Pfam" id="PF07691">
    <property type="entry name" value="PA14"/>
    <property type="match status" value="1"/>
</dbReference>
<dbReference type="Proteomes" id="UP001595476">
    <property type="component" value="Unassembled WGS sequence"/>
</dbReference>
<dbReference type="InterPro" id="IPR019960">
    <property type="entry name" value="T1SS_VCA0849"/>
</dbReference>
<accession>A0ABV7HAE7</accession>
<dbReference type="NCBIfam" id="TIGR01965">
    <property type="entry name" value="VCBS_repeat"/>
    <property type="match status" value="2"/>
</dbReference>
<dbReference type="PRINTS" id="PR00313">
    <property type="entry name" value="CABNDNGRPT"/>
</dbReference>
<dbReference type="InterPro" id="IPR011658">
    <property type="entry name" value="PA14_dom"/>
</dbReference>
<dbReference type="Gene3D" id="2.60.40.10">
    <property type="entry name" value="Immunoglobulins"/>
    <property type="match status" value="2"/>
</dbReference>